<evidence type="ECO:0000313" key="9">
    <source>
        <dbReference type="Proteomes" id="UP000261660"/>
    </source>
</evidence>
<evidence type="ECO:0000256" key="3">
    <source>
        <dbReference type="ARBA" id="ARBA00022741"/>
    </source>
</evidence>
<keyword evidence="9" id="KW-1185">Reference proteome</keyword>
<dbReference type="GO" id="GO:0008545">
    <property type="term" value="F:JUN kinase kinase activity"/>
    <property type="evidence" value="ECO:0007669"/>
    <property type="project" value="TreeGrafter"/>
</dbReference>
<dbReference type="Ensembl" id="ENSLBET00000039897.1">
    <property type="protein sequence ID" value="ENSLBEP00000038324.1"/>
    <property type="gene ID" value="ENSLBEG00000028564.1"/>
</dbReference>
<dbReference type="InParanoid" id="A0A3Q3H2F0"/>
<keyword evidence="3" id="KW-0547">Nucleotide-binding</keyword>
<evidence type="ECO:0000256" key="7">
    <source>
        <dbReference type="SAM" id="Phobius"/>
    </source>
</evidence>
<keyword evidence="7" id="KW-0472">Membrane</keyword>
<dbReference type="AlphaFoldDB" id="A0A3Q3H2F0"/>
<dbReference type="STRING" id="56723.ENSLBEP00000038324"/>
<keyword evidence="7" id="KW-0812">Transmembrane</keyword>
<protein>
    <submittedName>
        <fullName evidence="8">Uncharacterized protein</fullName>
    </submittedName>
</protein>
<dbReference type="GO" id="GO:1902531">
    <property type="term" value="P:regulation of intracellular signal transduction"/>
    <property type="evidence" value="ECO:0007669"/>
    <property type="project" value="UniProtKB-ARBA"/>
</dbReference>
<evidence type="ECO:0000256" key="5">
    <source>
        <dbReference type="ARBA" id="ARBA00022840"/>
    </source>
</evidence>
<dbReference type="Proteomes" id="UP000261660">
    <property type="component" value="Unplaced"/>
</dbReference>
<dbReference type="Gene3D" id="6.10.140.2120">
    <property type="match status" value="1"/>
</dbReference>
<evidence type="ECO:0000256" key="2">
    <source>
        <dbReference type="ARBA" id="ARBA00022679"/>
    </source>
</evidence>
<keyword evidence="1" id="KW-0723">Serine/threonine-protein kinase</keyword>
<keyword evidence="7" id="KW-1133">Transmembrane helix</keyword>
<feature type="region of interest" description="Disordered" evidence="6">
    <location>
        <begin position="66"/>
        <end position="88"/>
    </location>
</feature>
<dbReference type="GeneTree" id="ENSGT00940000154744"/>
<dbReference type="FunFam" id="3.30.200.20:FF:000040">
    <property type="entry name" value="Dual specificity mitogen-activated protein kinase kinase"/>
    <property type="match status" value="1"/>
</dbReference>
<dbReference type="SUPFAM" id="SSF56112">
    <property type="entry name" value="Protein kinase-like (PK-like)"/>
    <property type="match status" value="1"/>
</dbReference>
<accession>A0A3Q3H2F0</accession>
<proteinExistence type="predicted"/>
<evidence type="ECO:0000313" key="8">
    <source>
        <dbReference type="Ensembl" id="ENSLBEP00000038324.1"/>
    </source>
</evidence>
<sequence length="378" mass="44085">MSERNRYSLLLYQLSVWKVFFIFFVFNKENHPSNVPHPPSSSSSSVDHFLSLTECKRKALKLNFANPPVKPASRLPSTPHPPPSRTPTCEYGAENFSEQHCDFTAEDLRDLEIGRGRTAPSTRWSHKPTGQIMLSKDSLHGDEKEQKQLMDLDVVMRSSDCPYIQFYGALFREVRLKISDCWICMELMSTSLDKFYKYVYFSSDDVIPEKFRNITLATVKALNHLKENLKIIHRGKTSHFHKNNRVVPLTDQQVHQGSLADFLSPLCRFNSSSIQRTTLLFVHLQNKSTTLLFVHLQNKRTTLQFVHLQNKSITLLFVHLQNKRTTLQFVHLHNKSITLLFVHLQIKNHTSLSAFKIKHHILHVYKRKLKFTEQRIKY</sequence>
<dbReference type="GO" id="GO:0004674">
    <property type="term" value="F:protein serine/threonine kinase activity"/>
    <property type="evidence" value="ECO:0007669"/>
    <property type="project" value="UniProtKB-KW"/>
</dbReference>
<dbReference type="InterPro" id="IPR011009">
    <property type="entry name" value="Kinase-like_dom_sf"/>
</dbReference>
<evidence type="ECO:0000256" key="6">
    <source>
        <dbReference type="SAM" id="MobiDB-lite"/>
    </source>
</evidence>
<feature type="transmembrane region" description="Helical" evidence="7">
    <location>
        <begin position="7"/>
        <end position="26"/>
    </location>
</feature>
<dbReference type="PANTHER" id="PTHR48013:SF15">
    <property type="entry name" value="DUAL SPECIFICITY MITOGEN-ACTIVATED PROTEIN KINASE KINASE 4"/>
    <property type="match status" value="1"/>
</dbReference>
<name>A0A3Q3H2F0_9LABR</name>
<reference evidence="8" key="2">
    <citation type="submission" date="2025-09" db="UniProtKB">
        <authorList>
            <consortium name="Ensembl"/>
        </authorList>
    </citation>
    <scope>IDENTIFICATION</scope>
</reference>
<keyword evidence="4" id="KW-0418">Kinase</keyword>
<dbReference type="PANTHER" id="PTHR48013">
    <property type="entry name" value="DUAL SPECIFICITY MITOGEN-ACTIVATED PROTEIN KINASE KINASE 5-RELATED"/>
    <property type="match status" value="1"/>
</dbReference>
<evidence type="ECO:0000256" key="1">
    <source>
        <dbReference type="ARBA" id="ARBA00022527"/>
    </source>
</evidence>
<reference evidence="8" key="1">
    <citation type="submission" date="2025-08" db="UniProtKB">
        <authorList>
            <consortium name="Ensembl"/>
        </authorList>
    </citation>
    <scope>IDENTIFICATION</scope>
</reference>
<organism evidence="8 9">
    <name type="scientific">Labrus bergylta</name>
    <name type="common">ballan wrasse</name>
    <dbReference type="NCBI Taxonomy" id="56723"/>
    <lineage>
        <taxon>Eukaryota</taxon>
        <taxon>Metazoa</taxon>
        <taxon>Chordata</taxon>
        <taxon>Craniata</taxon>
        <taxon>Vertebrata</taxon>
        <taxon>Euteleostomi</taxon>
        <taxon>Actinopterygii</taxon>
        <taxon>Neopterygii</taxon>
        <taxon>Teleostei</taxon>
        <taxon>Neoteleostei</taxon>
        <taxon>Acanthomorphata</taxon>
        <taxon>Eupercaria</taxon>
        <taxon>Labriformes</taxon>
        <taxon>Labridae</taxon>
        <taxon>Labrus</taxon>
    </lineage>
</organism>
<evidence type="ECO:0000256" key="4">
    <source>
        <dbReference type="ARBA" id="ARBA00022777"/>
    </source>
</evidence>
<keyword evidence="2" id="KW-0808">Transferase</keyword>
<dbReference type="GO" id="GO:0005524">
    <property type="term" value="F:ATP binding"/>
    <property type="evidence" value="ECO:0007669"/>
    <property type="project" value="UniProtKB-KW"/>
</dbReference>
<keyword evidence="5" id="KW-0067">ATP-binding</keyword>